<organism evidence="2 3">
    <name type="scientific">Neorhodopirellula pilleata</name>
    <dbReference type="NCBI Taxonomy" id="2714738"/>
    <lineage>
        <taxon>Bacteria</taxon>
        <taxon>Pseudomonadati</taxon>
        <taxon>Planctomycetota</taxon>
        <taxon>Planctomycetia</taxon>
        <taxon>Pirellulales</taxon>
        <taxon>Pirellulaceae</taxon>
        <taxon>Neorhodopirellula</taxon>
    </lineage>
</organism>
<sequence length="223" mass="24058">MLALMKSANFPIVLLFVSLFVSLFGGASFLDEQTATADWLTLPSRYTHDDISGQRVSQYAPVELPVAANTPPLRTSGYTHYRSTLAYGQSADNYHRVEEWGDPVRPYGEWRFPFRPYSTPYPNWGPPYAGLNLYNGFGFGFGGGVVPGQGPALGQPGMGQPGMGQPGIGNGVGPGGAFGNPNQRPYRPNPGAGANGFAPYPSGRGTPYPVAPYYDGYYPNYRD</sequence>
<comment type="caution">
    <text evidence="2">The sequence shown here is derived from an EMBL/GenBank/DDBJ whole genome shotgun (WGS) entry which is preliminary data.</text>
</comment>
<evidence type="ECO:0000313" key="3">
    <source>
        <dbReference type="Proteomes" id="UP000316213"/>
    </source>
</evidence>
<reference evidence="2 3" key="1">
    <citation type="submission" date="2019-02" db="EMBL/GenBank/DDBJ databases">
        <title>Deep-cultivation of Planctomycetes and their phenomic and genomic characterization uncovers novel biology.</title>
        <authorList>
            <person name="Wiegand S."/>
            <person name="Jogler M."/>
            <person name="Boedeker C."/>
            <person name="Pinto D."/>
            <person name="Vollmers J."/>
            <person name="Rivas-Marin E."/>
            <person name="Kohn T."/>
            <person name="Peeters S.H."/>
            <person name="Heuer A."/>
            <person name="Rast P."/>
            <person name="Oberbeckmann S."/>
            <person name="Bunk B."/>
            <person name="Jeske O."/>
            <person name="Meyerdierks A."/>
            <person name="Storesund J.E."/>
            <person name="Kallscheuer N."/>
            <person name="Luecker S."/>
            <person name="Lage O.M."/>
            <person name="Pohl T."/>
            <person name="Merkel B.J."/>
            <person name="Hornburger P."/>
            <person name="Mueller R.-W."/>
            <person name="Bruemmer F."/>
            <person name="Labrenz M."/>
            <person name="Spormann A.M."/>
            <person name="Op Den Camp H."/>
            <person name="Overmann J."/>
            <person name="Amann R."/>
            <person name="Jetten M.S.M."/>
            <person name="Mascher T."/>
            <person name="Medema M.H."/>
            <person name="Devos D.P."/>
            <person name="Kaster A.-K."/>
            <person name="Ovreas L."/>
            <person name="Rohde M."/>
            <person name="Galperin M.Y."/>
            <person name="Jogler C."/>
        </authorList>
    </citation>
    <scope>NUCLEOTIDE SEQUENCE [LARGE SCALE GENOMIC DNA]</scope>
    <source>
        <strain evidence="2 3">Pla100</strain>
    </source>
</reference>
<dbReference type="EMBL" id="SJPM01000022">
    <property type="protein sequence ID" value="TWT88056.1"/>
    <property type="molecule type" value="Genomic_DNA"/>
</dbReference>
<dbReference type="AlphaFoldDB" id="A0A5C5ZLU9"/>
<evidence type="ECO:0000313" key="2">
    <source>
        <dbReference type="EMBL" id="TWT88056.1"/>
    </source>
</evidence>
<name>A0A5C5ZLU9_9BACT</name>
<proteinExistence type="predicted"/>
<dbReference type="Proteomes" id="UP000316213">
    <property type="component" value="Unassembled WGS sequence"/>
</dbReference>
<protein>
    <submittedName>
        <fullName evidence="2">Uncharacterized protein</fullName>
    </submittedName>
</protein>
<gene>
    <name evidence="2" type="ORF">Pla100_57870</name>
</gene>
<accession>A0A5C5ZLU9</accession>
<keyword evidence="3" id="KW-1185">Reference proteome</keyword>
<evidence type="ECO:0000256" key="1">
    <source>
        <dbReference type="SAM" id="MobiDB-lite"/>
    </source>
</evidence>
<feature type="region of interest" description="Disordered" evidence="1">
    <location>
        <begin position="173"/>
        <end position="211"/>
    </location>
</feature>